<dbReference type="Proteomes" id="UP000796761">
    <property type="component" value="Unassembled WGS sequence"/>
</dbReference>
<comment type="caution">
    <text evidence="1">The sequence shown here is derived from an EMBL/GenBank/DDBJ whole genome shotgun (WGS) entry which is preliminary data.</text>
</comment>
<sequence length="103" mass="10797">TQAPMHPSRLHQHKIRPTQLQVGVVESTCSNSSLLKPRRLTQAFFGHVQLTARTCGQQAAASPTGTPMCQCLCVLAADPTPSSLPGGRDVAGCTGMWRAASAG</sequence>
<protein>
    <submittedName>
        <fullName evidence="1">Uncharacterized protein</fullName>
    </submittedName>
</protein>
<feature type="non-terminal residue" evidence="1">
    <location>
        <position position="1"/>
    </location>
</feature>
<dbReference type="EMBL" id="SWJQ01000260">
    <property type="protein sequence ID" value="TRZ17542.1"/>
    <property type="molecule type" value="Genomic_DNA"/>
</dbReference>
<dbReference type="AlphaFoldDB" id="A0A8K1GG83"/>
<proteinExistence type="predicted"/>
<accession>A0A8K1GG83</accession>
<evidence type="ECO:0000313" key="1">
    <source>
        <dbReference type="EMBL" id="TRZ17542.1"/>
    </source>
</evidence>
<dbReference type="OrthoDB" id="10410588at2759"/>
<name>A0A8K1GG83_9PASS</name>
<keyword evidence="2" id="KW-1185">Reference proteome</keyword>
<feature type="non-terminal residue" evidence="1">
    <location>
        <position position="103"/>
    </location>
</feature>
<evidence type="ECO:0000313" key="2">
    <source>
        <dbReference type="Proteomes" id="UP000796761"/>
    </source>
</evidence>
<reference evidence="1" key="1">
    <citation type="submission" date="2019-04" db="EMBL/GenBank/DDBJ databases">
        <title>Genome assembly of Zosterops borbonicus 15179.</title>
        <authorList>
            <person name="Leroy T."/>
            <person name="Anselmetti Y."/>
            <person name="Tilak M.-K."/>
            <person name="Nabholz B."/>
        </authorList>
    </citation>
    <scope>NUCLEOTIDE SEQUENCE</scope>
    <source>
        <strain evidence="1">HGM_15179</strain>
        <tissue evidence="1">Muscle</tissue>
    </source>
</reference>
<organism evidence="1 2">
    <name type="scientific">Zosterops borbonicus</name>
    <dbReference type="NCBI Taxonomy" id="364589"/>
    <lineage>
        <taxon>Eukaryota</taxon>
        <taxon>Metazoa</taxon>
        <taxon>Chordata</taxon>
        <taxon>Craniata</taxon>
        <taxon>Vertebrata</taxon>
        <taxon>Euteleostomi</taxon>
        <taxon>Archelosauria</taxon>
        <taxon>Archosauria</taxon>
        <taxon>Dinosauria</taxon>
        <taxon>Saurischia</taxon>
        <taxon>Theropoda</taxon>
        <taxon>Coelurosauria</taxon>
        <taxon>Aves</taxon>
        <taxon>Neognathae</taxon>
        <taxon>Neoaves</taxon>
        <taxon>Telluraves</taxon>
        <taxon>Australaves</taxon>
        <taxon>Passeriformes</taxon>
        <taxon>Sylvioidea</taxon>
        <taxon>Zosteropidae</taxon>
        <taxon>Zosterops</taxon>
    </lineage>
</organism>
<gene>
    <name evidence="1" type="ORF">HGM15179_009537</name>
</gene>